<protein>
    <submittedName>
        <fullName evidence="1">Putative threonine-rich GPI-anchored glyco isoform X2</fullName>
    </submittedName>
</protein>
<evidence type="ECO:0000313" key="1">
    <source>
        <dbReference type="EMBL" id="RXN32097.1"/>
    </source>
</evidence>
<proteinExistence type="predicted"/>
<accession>A0A498NKI5</accession>
<sequence>MMNRTFVIIAPKLQEFAAPDWEVWFTVKLIPILPSFTAEMLLEVTADVNCTNYHVIVEGMGDVFLEMTSTRRQEITRVLVERLKEFAVQFNSPDCRKDIGSDAEWLDINLGLFSKVANYTDLKELNSSGLAALESLSPDQKAELLLDPSTGAIENVTVVKEVLSSILKSRDEEQLEKFFETFVEENITYITNAGVRDAILNLTLTALAPKFPLFQPSDYELWFQINLVVLLASFRPSVLVVIPANLTCDSYDAVLKGLENALAVLPSGIGVEWKSSIGELRQSAPEGCTPPRPVGVCEETVVDEVRLCESVNRDRLGSQVPSSDRLCDFGISEYACSSVASSLSSGDLVTLLTCKQPNSTTGAEAWKLFFQKVAGVLEVALSAYSSTNLSDRQPEPHVLDASGEVKVNNFSATQLTDVSFVAHWFQGRLRPFLPAASKDFLSCLSSKNFSCDTYQVVVQALSRQASLMEVGQQRLVFADFVLLFLSRDDLADPACLAKTTSSADWLEKNFGNFSVYATLEQLQTLNANFSSFESLTLLSPSQVAELTLSSGALNSTNQIDAVFDRLEDGDAFKNVEEFLTTLTAKPEASQ</sequence>
<gene>
    <name evidence="1" type="ORF">ROHU_004718</name>
</gene>
<dbReference type="Proteomes" id="UP000290572">
    <property type="component" value="Unassembled WGS sequence"/>
</dbReference>
<dbReference type="AlphaFoldDB" id="A0A498NKI5"/>
<evidence type="ECO:0000313" key="2">
    <source>
        <dbReference type="Proteomes" id="UP000290572"/>
    </source>
</evidence>
<reference evidence="1" key="1">
    <citation type="submission" date="2018-03" db="EMBL/GenBank/DDBJ databases">
        <title>Draft genome sequence of Rohu Carp (Labeo rohita).</title>
        <authorList>
            <person name="Das P."/>
            <person name="Kushwaha B."/>
            <person name="Joshi C.G."/>
            <person name="Kumar D."/>
            <person name="Nagpure N.S."/>
            <person name="Sahoo L."/>
            <person name="Das S.P."/>
            <person name="Bit A."/>
            <person name="Patnaik S."/>
            <person name="Meher P.K."/>
            <person name="Jayasankar P."/>
            <person name="Koringa P.G."/>
            <person name="Patel N.V."/>
            <person name="Hinsu A.T."/>
            <person name="Kumar R."/>
            <person name="Pandey M."/>
            <person name="Agarwal S."/>
            <person name="Srivastava S."/>
            <person name="Singh M."/>
            <person name="Iquebal M.A."/>
            <person name="Jaiswal S."/>
            <person name="Angadi U.B."/>
            <person name="Kumar N."/>
            <person name="Raza M."/>
            <person name="Shah T.M."/>
            <person name="Rai A."/>
            <person name="Jena J.K."/>
        </authorList>
    </citation>
    <scope>NUCLEOTIDE SEQUENCE [LARGE SCALE GENOMIC DNA]</scope>
    <source>
        <strain evidence="1">DASCIFA01</strain>
        <tissue evidence="1">Testis</tissue>
    </source>
</reference>
<comment type="caution">
    <text evidence="1">The sequence shown here is derived from an EMBL/GenBank/DDBJ whole genome shotgun (WGS) entry which is preliminary data.</text>
</comment>
<name>A0A498NKI5_LABRO</name>
<organism evidence="1 2">
    <name type="scientific">Labeo rohita</name>
    <name type="common">Indian major carp</name>
    <name type="synonym">Cyprinus rohita</name>
    <dbReference type="NCBI Taxonomy" id="84645"/>
    <lineage>
        <taxon>Eukaryota</taxon>
        <taxon>Metazoa</taxon>
        <taxon>Chordata</taxon>
        <taxon>Craniata</taxon>
        <taxon>Vertebrata</taxon>
        <taxon>Euteleostomi</taxon>
        <taxon>Actinopterygii</taxon>
        <taxon>Neopterygii</taxon>
        <taxon>Teleostei</taxon>
        <taxon>Ostariophysi</taxon>
        <taxon>Cypriniformes</taxon>
        <taxon>Cyprinidae</taxon>
        <taxon>Labeoninae</taxon>
        <taxon>Labeonini</taxon>
        <taxon>Labeo</taxon>
    </lineage>
</organism>
<keyword evidence="2" id="KW-1185">Reference proteome</keyword>
<dbReference type="EMBL" id="QBIY01011425">
    <property type="protein sequence ID" value="RXN32097.1"/>
    <property type="molecule type" value="Genomic_DNA"/>
</dbReference>